<dbReference type="RefSeq" id="WP_366922263.1">
    <property type="nucleotide sequence ID" value="NZ_CP121694.1"/>
</dbReference>
<dbReference type="AlphaFoldDB" id="A0AAU0URM2"/>
<dbReference type="InterPro" id="IPR036105">
    <property type="entry name" value="DiNase_FeMo-co_biosyn_sf"/>
</dbReference>
<dbReference type="Gene3D" id="3.30.420.130">
    <property type="entry name" value="Dinitrogenase iron-molybdenum cofactor biosynthesis domain"/>
    <property type="match status" value="1"/>
</dbReference>
<accession>A0AAU0URM2</accession>
<dbReference type="CDD" id="cd00851">
    <property type="entry name" value="MTH1175"/>
    <property type="match status" value="1"/>
</dbReference>
<dbReference type="PANTHER" id="PTHR33937">
    <property type="entry name" value="IRON-MOLYBDENUM PROTEIN-RELATED-RELATED"/>
    <property type="match status" value="1"/>
</dbReference>
<protein>
    <submittedName>
        <fullName evidence="2">NifB/NifX family molybdenum-iron cluster-binding protein</fullName>
    </submittedName>
</protein>
<evidence type="ECO:0000313" key="2">
    <source>
        <dbReference type="EMBL" id="WRO22867.1"/>
    </source>
</evidence>
<proteinExistence type="predicted"/>
<feature type="domain" description="Dinitrogenase iron-molybdenum cofactor biosynthesis" evidence="1">
    <location>
        <begin position="19"/>
        <end position="106"/>
    </location>
</feature>
<dbReference type="EMBL" id="CP121694">
    <property type="protein sequence ID" value="WRO22867.1"/>
    <property type="molecule type" value="Genomic_DNA"/>
</dbReference>
<evidence type="ECO:0000313" key="3">
    <source>
        <dbReference type="Proteomes" id="UP001329915"/>
    </source>
</evidence>
<dbReference type="InterPro" id="IPR033913">
    <property type="entry name" value="MTH1175_dom"/>
</dbReference>
<gene>
    <name evidence="2" type="ORF">MFMK1_002710</name>
</gene>
<reference evidence="2 3" key="1">
    <citation type="submission" date="2023-04" db="EMBL/GenBank/DDBJ databases">
        <authorList>
            <person name="Hsu D."/>
        </authorList>
    </citation>
    <scope>NUCLEOTIDE SEQUENCE [LARGE SCALE GENOMIC DNA]</scope>
    <source>
        <strain evidence="2 3">MK1</strain>
    </source>
</reference>
<sequence>MKKRIAVPSETPGGLGASRSAHFGHCDVFTMVDIEDGEIKDVSVLPNSDHEHGGCLAPVKALLLNGVRAMVVGGMGPNPLAGFQAAGISVYLGSGDTVKDAVQAFVDNSAPRMDNNSTCGCGGHGHDHEHEHGHCHG</sequence>
<dbReference type="Pfam" id="PF02579">
    <property type="entry name" value="Nitro_FeMo-Co"/>
    <property type="match status" value="1"/>
</dbReference>
<dbReference type="InterPro" id="IPR051840">
    <property type="entry name" value="NifX/NifY_domain"/>
</dbReference>
<evidence type="ECO:0000259" key="1">
    <source>
        <dbReference type="Pfam" id="PF02579"/>
    </source>
</evidence>
<name>A0AAU0URM2_9FIRM</name>
<organism evidence="2 3">
    <name type="scientific">Metallumcola ferriviriculae</name>
    <dbReference type="NCBI Taxonomy" id="3039180"/>
    <lineage>
        <taxon>Bacteria</taxon>
        <taxon>Bacillati</taxon>
        <taxon>Bacillota</taxon>
        <taxon>Clostridia</taxon>
        <taxon>Neomoorellales</taxon>
        <taxon>Desulfitibacteraceae</taxon>
        <taxon>Metallumcola</taxon>
    </lineage>
</organism>
<dbReference type="PANTHER" id="PTHR33937:SF2">
    <property type="entry name" value="DINITROGENASE IRON-MOLYBDENUM COFACTOR BIOSYNTHESIS DOMAIN-CONTAINING PROTEIN"/>
    <property type="match status" value="1"/>
</dbReference>
<dbReference type="Proteomes" id="UP001329915">
    <property type="component" value="Chromosome"/>
</dbReference>
<keyword evidence="3" id="KW-1185">Reference proteome</keyword>
<dbReference type="KEGG" id="dbc:MFMK1_002710"/>
<dbReference type="SUPFAM" id="SSF53146">
    <property type="entry name" value="Nitrogenase accessory factor-like"/>
    <property type="match status" value="1"/>
</dbReference>
<dbReference type="InterPro" id="IPR003731">
    <property type="entry name" value="Di-Nase_FeMo-co_biosynth"/>
</dbReference>